<protein>
    <submittedName>
        <fullName evidence="1">Uncharacterized protein</fullName>
    </submittedName>
</protein>
<keyword evidence="2" id="KW-1185">Reference proteome</keyword>
<dbReference type="Pfam" id="PF13148">
    <property type="entry name" value="DUF3987"/>
    <property type="match status" value="1"/>
</dbReference>
<dbReference type="GeneID" id="18506542"/>
<evidence type="ECO:0000313" key="1">
    <source>
        <dbReference type="EMBL" id="AGY47131.1"/>
    </source>
</evidence>
<dbReference type="KEGG" id="vg:18506542"/>
<dbReference type="EMBL" id="KF669650">
    <property type="protein sequence ID" value="AGY47131.1"/>
    <property type="molecule type" value="Genomic_DNA"/>
</dbReference>
<evidence type="ECO:0000313" key="2">
    <source>
        <dbReference type="Proteomes" id="UP000017651"/>
    </source>
</evidence>
<organism evidence="1 2">
    <name type="scientific">Clavibacter phage CN1A</name>
    <dbReference type="NCBI Taxonomy" id="1406793"/>
    <lineage>
        <taxon>Viruses</taxon>
        <taxon>Duplodnaviria</taxon>
        <taxon>Heunggongvirae</taxon>
        <taxon>Uroviricota</taxon>
        <taxon>Caudoviricetes</taxon>
        <taxon>Cinunavirus</taxon>
        <taxon>Cinunavirus CN1A</taxon>
    </lineage>
</organism>
<dbReference type="Proteomes" id="UP000017651">
    <property type="component" value="Segment"/>
</dbReference>
<accession>U5PTQ2</accession>
<name>U5PTQ2_9CAUD</name>
<reference evidence="1 2" key="1">
    <citation type="journal article" date="2013" name="Genome Announc.">
        <title>Complete Genome of Clavibacter michiganensis subsp. sepedonicusis Siphophage CN1A.</title>
        <authorList>
            <person name="Kongari R.R."/>
            <person name="Yao G.W."/>
            <person name="Chamakura K.R."/>
            <person name="Kuty Everett G.F."/>
        </authorList>
    </citation>
    <scope>NUCLEOTIDE SEQUENCE [LARGE SCALE GENOMIC DNA]</scope>
</reference>
<proteinExistence type="predicted"/>
<dbReference type="OrthoDB" id="16175at10239"/>
<gene>
    <name evidence="1" type="ORF">CN1A_22</name>
</gene>
<sequence>MRDFITTILGPMTGNAFIGRRNPTSGLLNIWETFAYPAELDKMVAYAEAHESEDVYLSPLIYGDKTTRLKSGRTVVSRTPENAMFSNTVYQDSDTCPPDEFRLPPSVHVTSSTGRYQDYWVLEQPVTAHEASDMSHRICTAHEGDGSDPSSWSANKVLRIPHSHNTTHGFPEEVLVAYTGVTYELEDLAREYDGVEYVQRAIMRVDETINIESDLDLPDYTDSIDKLSAMFNMELITKPHPEGSDRSKMRYKMLCELWRDGSLTLEEVLSVAWHAPVSSKWRADARNIHGLIAEALKAQAEVAYENGEGIEPPPVSELPVRESGFVSLLKDEEREAISIVRTWPKDYVEWVKAKMSVVNEPYDRMNAWSILSAAFSDSVYVPRENGPEYCNLFTCTVGETTSGKSQSLKLYRQVMSAIFMEDSGWNIGGNASPNGLYESLLNRDGKVSVFNTDEGHGFIKQITEQQWSQGMIELFAKFYDGYVDPIQRTSNKQISGKSATTYFIMHLMGIPEEMYEVMTRGMIKNGFIPRMIWAIGNPRQVTKDSMKETQATGEYMRKTIDPMTQQWAVEFKQTKKDRKARSRAMMTAMPMDEDALTRMGEVKWDMRKMFERHPNFDVLEPGIVRLGGIIRRAATLLAAEDGSDSVNLTHTLLAIEAAEEWLTNLVIMCENISESEWKRQVDEVVNFILEKGGEARLEAVNRKFASRRSRDLAEHIEAAISQGLIRSDMRGKQGKWLVANES</sequence>
<dbReference type="Gene3D" id="3.30.70.1790">
    <property type="entry name" value="RepB DNA-primase, N-terminal domain"/>
    <property type="match status" value="1"/>
</dbReference>
<dbReference type="InterPro" id="IPR025048">
    <property type="entry name" value="DUF3987"/>
</dbReference>
<dbReference type="RefSeq" id="YP_009004234.1">
    <property type="nucleotide sequence ID" value="NC_023549.1"/>
</dbReference>